<reference evidence="2" key="2">
    <citation type="submission" date="2013-09" db="EMBL/GenBank/DDBJ databases">
        <title>Draft genome sequence of Streptococcus infantarius subsp. infantarius ATCC BAA-102.</title>
        <authorList>
            <person name="Sudarsanam P."/>
            <person name="Ley R."/>
            <person name="Guruge J."/>
            <person name="Turnbaugh P.J."/>
            <person name="Mahowald M."/>
            <person name="Liep D."/>
            <person name="Gordon J."/>
        </authorList>
    </citation>
    <scope>NUCLEOTIDE SEQUENCE</scope>
    <source>
        <strain evidence="2">ATCC BAA-102</strain>
    </source>
</reference>
<dbReference type="Gene3D" id="3.20.20.210">
    <property type="match status" value="1"/>
</dbReference>
<name>A0ABM9XGN4_9STRE</name>
<dbReference type="InterPro" id="IPR000257">
    <property type="entry name" value="Uroporphyrinogen_deCOase"/>
</dbReference>
<proteinExistence type="predicted"/>
<evidence type="ECO:0000313" key="2">
    <source>
        <dbReference type="EMBL" id="EDT48410.1"/>
    </source>
</evidence>
<dbReference type="Proteomes" id="UP000005602">
    <property type="component" value="Unassembled WGS sequence"/>
</dbReference>
<reference evidence="2" key="1">
    <citation type="submission" date="2008-03" db="EMBL/GenBank/DDBJ databases">
        <authorList>
            <person name="Fulton L."/>
            <person name="Clifton S."/>
            <person name="Fulton B."/>
            <person name="Xu J."/>
            <person name="Minx P."/>
            <person name="Pepin K.H."/>
            <person name="Johnson M."/>
            <person name="Thiruvilangam P."/>
            <person name="Bhonagiri V."/>
            <person name="Nash W.E."/>
            <person name="Mardis E.R."/>
            <person name="Wilson R.K."/>
        </authorList>
    </citation>
    <scope>NUCLEOTIDE SEQUENCE</scope>
    <source>
        <strain evidence="2">ATCC BAA-102</strain>
    </source>
</reference>
<dbReference type="EMBL" id="ABJK02000012">
    <property type="protein sequence ID" value="EDT48410.1"/>
    <property type="molecule type" value="Genomic_DNA"/>
</dbReference>
<dbReference type="PANTHER" id="PTHR47099">
    <property type="entry name" value="METHYLCOBAMIDE:COM METHYLTRANSFERASE MTBA"/>
    <property type="match status" value="1"/>
</dbReference>
<sequence>MAFCYHNSFLWLSINKIDFSRLLKRDSIIAIPNEKEITLMTTKREWVLKAFKNETVDKVPVGFWYHFTTDEERSDGFNPEIFNKNIAGHKKFVADVNPDFVKIMSDGFFTYPNEQIREGITSIKELKGITSIGENHPWIEKQIELAKKIRDDFPEDIASFYNIFAPATYLKWHLAGKGGNGDTIIENFIKEDAELTKQVLDVIAFDIGVLTKRLIEEAGVDGIYLSVQNLQDSRLSHGEYDHVIKPSELHILHRAISAGGTNILHICGYEGATNDISYYTDYPADVINWAIELEGVSLAKGRQLFGGKTVLGGFNNTESGLLYKGSKEAIQARVRELLNETGHQGVVIGADCTVPSDIASERIAWVKEAVADELVLKEAVGF</sequence>
<dbReference type="PANTHER" id="PTHR47099:SF1">
    <property type="entry name" value="METHYLCOBAMIDE:COM METHYLTRANSFERASE MTBA"/>
    <property type="match status" value="1"/>
</dbReference>
<gene>
    <name evidence="2" type="ORF">STRINF_00334</name>
</gene>
<evidence type="ECO:0000313" key="3">
    <source>
        <dbReference type="Proteomes" id="UP000005602"/>
    </source>
</evidence>
<dbReference type="Pfam" id="PF01208">
    <property type="entry name" value="URO-D"/>
    <property type="match status" value="1"/>
</dbReference>
<feature type="domain" description="Uroporphyrinogen decarboxylase (URO-D)" evidence="1">
    <location>
        <begin position="120"/>
        <end position="371"/>
    </location>
</feature>
<keyword evidence="3" id="KW-1185">Reference proteome</keyword>
<accession>A0ABM9XGN4</accession>
<organism evidence="2 3">
    <name type="scientific">Streptococcus infantarius subsp. infantarius ATCC BAA-102</name>
    <dbReference type="NCBI Taxonomy" id="471872"/>
    <lineage>
        <taxon>Bacteria</taxon>
        <taxon>Bacillati</taxon>
        <taxon>Bacillota</taxon>
        <taxon>Bacilli</taxon>
        <taxon>Lactobacillales</taxon>
        <taxon>Streptococcaceae</taxon>
        <taxon>Streptococcus</taxon>
    </lineage>
</organism>
<dbReference type="InterPro" id="IPR052024">
    <property type="entry name" value="Methanogen_methyltrans"/>
</dbReference>
<evidence type="ECO:0000259" key="1">
    <source>
        <dbReference type="Pfam" id="PF01208"/>
    </source>
</evidence>
<dbReference type="SUPFAM" id="SSF51726">
    <property type="entry name" value="UROD/MetE-like"/>
    <property type="match status" value="1"/>
</dbReference>
<protein>
    <recommendedName>
        <fullName evidence="1">Uroporphyrinogen decarboxylase (URO-D) domain-containing protein</fullName>
    </recommendedName>
</protein>
<dbReference type="InterPro" id="IPR038071">
    <property type="entry name" value="UROD/MetE-like_sf"/>
</dbReference>
<comment type="caution">
    <text evidence="2">The sequence shown here is derived from an EMBL/GenBank/DDBJ whole genome shotgun (WGS) entry which is preliminary data.</text>
</comment>